<organism evidence="2 3">
    <name type="scientific">Elysia marginata</name>
    <dbReference type="NCBI Taxonomy" id="1093978"/>
    <lineage>
        <taxon>Eukaryota</taxon>
        <taxon>Metazoa</taxon>
        <taxon>Spiralia</taxon>
        <taxon>Lophotrochozoa</taxon>
        <taxon>Mollusca</taxon>
        <taxon>Gastropoda</taxon>
        <taxon>Heterobranchia</taxon>
        <taxon>Euthyneura</taxon>
        <taxon>Panpulmonata</taxon>
        <taxon>Sacoglossa</taxon>
        <taxon>Placobranchoidea</taxon>
        <taxon>Plakobranchidae</taxon>
        <taxon>Elysia</taxon>
    </lineage>
</organism>
<proteinExistence type="predicted"/>
<comment type="caution">
    <text evidence="2">The sequence shown here is derived from an EMBL/GenBank/DDBJ whole genome shotgun (WGS) entry which is preliminary data.</text>
</comment>
<sequence length="93" mass="10524">MGSPTGQCQPNHLLNSQRSSKFFHCPESGIPLTLECGKVMCLNSPSQGLNVDLPKAELEPQTSRFESRASTTRPRRHTEWRKRTPTTTTRKTR</sequence>
<gene>
    <name evidence="2" type="ORF">ElyMa_001435100</name>
</gene>
<evidence type="ECO:0000256" key="1">
    <source>
        <dbReference type="SAM" id="MobiDB-lite"/>
    </source>
</evidence>
<evidence type="ECO:0000313" key="3">
    <source>
        <dbReference type="Proteomes" id="UP000762676"/>
    </source>
</evidence>
<name>A0AAV4IWN1_9GAST</name>
<evidence type="ECO:0000313" key="2">
    <source>
        <dbReference type="EMBL" id="GFS14869.1"/>
    </source>
</evidence>
<dbReference type="AlphaFoldDB" id="A0AAV4IWN1"/>
<protein>
    <submittedName>
        <fullName evidence="2">Uncharacterized protein</fullName>
    </submittedName>
</protein>
<accession>A0AAV4IWN1</accession>
<feature type="compositionally biased region" description="Basic residues" evidence="1">
    <location>
        <begin position="73"/>
        <end position="93"/>
    </location>
</feature>
<feature type="compositionally biased region" description="Polar residues" evidence="1">
    <location>
        <begin position="60"/>
        <end position="72"/>
    </location>
</feature>
<feature type="region of interest" description="Disordered" evidence="1">
    <location>
        <begin position="52"/>
        <end position="93"/>
    </location>
</feature>
<keyword evidence="3" id="KW-1185">Reference proteome</keyword>
<dbReference type="EMBL" id="BMAT01002816">
    <property type="protein sequence ID" value="GFS14869.1"/>
    <property type="molecule type" value="Genomic_DNA"/>
</dbReference>
<reference evidence="2 3" key="1">
    <citation type="journal article" date="2021" name="Elife">
        <title>Chloroplast acquisition without the gene transfer in kleptoplastic sea slugs, Plakobranchus ocellatus.</title>
        <authorList>
            <person name="Maeda T."/>
            <person name="Takahashi S."/>
            <person name="Yoshida T."/>
            <person name="Shimamura S."/>
            <person name="Takaki Y."/>
            <person name="Nagai Y."/>
            <person name="Toyoda A."/>
            <person name="Suzuki Y."/>
            <person name="Arimoto A."/>
            <person name="Ishii H."/>
            <person name="Satoh N."/>
            <person name="Nishiyama T."/>
            <person name="Hasebe M."/>
            <person name="Maruyama T."/>
            <person name="Minagawa J."/>
            <person name="Obokata J."/>
            <person name="Shigenobu S."/>
        </authorList>
    </citation>
    <scope>NUCLEOTIDE SEQUENCE [LARGE SCALE GENOMIC DNA]</scope>
</reference>
<dbReference type="Proteomes" id="UP000762676">
    <property type="component" value="Unassembled WGS sequence"/>
</dbReference>